<dbReference type="InterPro" id="IPR059000">
    <property type="entry name" value="ATPase_P-type_domA"/>
</dbReference>
<dbReference type="GO" id="GO:0005524">
    <property type="term" value="F:ATP binding"/>
    <property type="evidence" value="ECO:0007669"/>
    <property type="project" value="UniProtKB-UniRule"/>
</dbReference>
<proteinExistence type="inferred from homology"/>
<feature type="transmembrane region" description="Helical" evidence="8">
    <location>
        <begin position="32"/>
        <end position="52"/>
    </location>
</feature>
<sequence length="658" mass="70541">MAEKDNKPPANAVVCRTGADCDDLDLKLSKSWLRIAVAGVFAGQGMVFSLALNMTPPNYGSTAYWLLHGLLIFSSLVVMGFLGGPLFASTWGMLRSRRLSIEGLFTLSLVGAFIGSLAGSLTGKGSVYYEIVSIVIAIYTFGRMLSLRSQAKLRAESSQLRERFDRAVLLDTESGPRELPVAEVKKGQVVRVNPGEPFTLDGRVRSGVGFVRETSLTGEPLPVVRRVGDPVRAGTFSEDGSFEVEVRAVAGERELDRILDTVESFFGRPSELQQQANRLVQYFLPIVVTVSLLTAVFWSFAGTWMDAVFNSMAVLLVACPCALGLATPVAIWNGLYRMARMGLVSRDGALIDGLAHARSIYFDKTGTLSESDMQIGEVLLVSEWESRRAELLAAVVAVESRVNHPVARALARLLPEDGKTTPTIKELRLIPGAGVEAEVELAGSKALIRIGEAGDRAEAHDKLDRKLLMQGGKRIYVTVDGLAVAVLVLAEQARKGLPSMWSQLEALGIQSVVLTGDPDPHLEIPDSVPVRAGLTSADKAEIIRRAVDSGEMPCLVGDGINDAAAMSIASSSISMGSGTGLTQSAAMGQLQDDRLECLPDAIRLARGIHTRLRGNLIYAAAYNILGMSLAVVGWLHPVAAALIMLVSSAFVTLRALRA</sequence>
<dbReference type="Gene3D" id="3.40.50.1000">
    <property type="entry name" value="HAD superfamily/HAD-like"/>
    <property type="match status" value="1"/>
</dbReference>
<dbReference type="Pfam" id="PF00122">
    <property type="entry name" value="E1-E2_ATPase"/>
    <property type="match status" value="1"/>
</dbReference>
<keyword evidence="8" id="KW-0067">ATP-binding</keyword>
<evidence type="ECO:0000256" key="4">
    <source>
        <dbReference type="ARBA" id="ARBA00022989"/>
    </source>
</evidence>
<keyword evidence="4 8" id="KW-1133">Transmembrane helix</keyword>
<dbReference type="InterPro" id="IPR001757">
    <property type="entry name" value="P_typ_ATPase"/>
</dbReference>
<dbReference type="OrthoDB" id="199028at2"/>
<dbReference type="EMBL" id="QHJQ01000002">
    <property type="protein sequence ID" value="PXA05022.1"/>
    <property type="molecule type" value="Genomic_DNA"/>
</dbReference>
<feature type="transmembrane region" description="Helical" evidence="8">
    <location>
        <begin position="127"/>
        <end position="145"/>
    </location>
</feature>
<dbReference type="GO" id="GO:0016887">
    <property type="term" value="F:ATP hydrolysis activity"/>
    <property type="evidence" value="ECO:0007669"/>
    <property type="project" value="InterPro"/>
</dbReference>
<evidence type="ECO:0000256" key="3">
    <source>
        <dbReference type="ARBA" id="ARBA00022692"/>
    </source>
</evidence>
<dbReference type="GO" id="GO:0046872">
    <property type="term" value="F:metal ion binding"/>
    <property type="evidence" value="ECO:0007669"/>
    <property type="project" value="UniProtKB-KW"/>
</dbReference>
<dbReference type="InterPro" id="IPR051014">
    <property type="entry name" value="Cation_Transport_ATPase_IB"/>
</dbReference>
<dbReference type="AlphaFoldDB" id="A0A317ZJ63"/>
<dbReference type="SUPFAM" id="SSF56784">
    <property type="entry name" value="HAD-like"/>
    <property type="match status" value="1"/>
</dbReference>
<name>A0A317ZJ63_9BACT</name>
<comment type="caution">
    <text evidence="10">The sequence shown here is derived from an EMBL/GenBank/DDBJ whole genome shotgun (WGS) entry which is preliminary data.</text>
</comment>
<dbReference type="InterPro" id="IPR008250">
    <property type="entry name" value="ATPase_P-typ_transduc_dom_A_sf"/>
</dbReference>
<dbReference type="SUPFAM" id="SSF81653">
    <property type="entry name" value="Calcium ATPase, transduction domain A"/>
    <property type="match status" value="1"/>
</dbReference>
<evidence type="ECO:0000256" key="2">
    <source>
        <dbReference type="ARBA" id="ARBA00006024"/>
    </source>
</evidence>
<feature type="transmembrane region" description="Helical" evidence="8">
    <location>
        <begin position="638"/>
        <end position="656"/>
    </location>
</feature>
<feature type="transmembrane region" description="Helical" evidence="8">
    <location>
        <begin position="282"/>
        <end position="301"/>
    </location>
</feature>
<reference evidence="10 11" key="1">
    <citation type="submission" date="2018-05" db="EMBL/GenBank/DDBJ databases">
        <title>Coraliomargarita sinensis sp. nov., isolated from a marine solar saltern.</title>
        <authorList>
            <person name="Zhou L.Y."/>
        </authorList>
    </citation>
    <scope>NUCLEOTIDE SEQUENCE [LARGE SCALE GENOMIC DNA]</scope>
    <source>
        <strain evidence="10 11">WN38</strain>
    </source>
</reference>
<dbReference type="PANTHER" id="PTHR48085">
    <property type="entry name" value="CADMIUM/ZINC-TRANSPORTING ATPASE HMA2-RELATED"/>
    <property type="match status" value="1"/>
</dbReference>
<dbReference type="NCBIfam" id="TIGR01525">
    <property type="entry name" value="ATPase-IB_hvy"/>
    <property type="match status" value="1"/>
</dbReference>
<gene>
    <name evidence="10" type="ORF">DDZ13_03400</name>
</gene>
<protein>
    <recommendedName>
        <fullName evidence="6">P-type Zn(2+) transporter</fullName>
        <ecNumber evidence="6">7.2.2.12</ecNumber>
    </recommendedName>
</protein>
<keyword evidence="8" id="KW-0479">Metal-binding</keyword>
<evidence type="ECO:0000256" key="8">
    <source>
        <dbReference type="RuleBase" id="RU362081"/>
    </source>
</evidence>
<keyword evidence="5 8" id="KW-0472">Membrane</keyword>
<dbReference type="Proteomes" id="UP000247099">
    <property type="component" value="Unassembled WGS sequence"/>
</dbReference>
<dbReference type="EC" id="7.2.2.12" evidence="6"/>
<feature type="transmembrane region" description="Helical" evidence="8">
    <location>
        <begin position="99"/>
        <end position="121"/>
    </location>
</feature>
<dbReference type="GO" id="GO:0016463">
    <property type="term" value="F:P-type zinc transporter activity"/>
    <property type="evidence" value="ECO:0007669"/>
    <property type="project" value="UniProtKB-EC"/>
</dbReference>
<dbReference type="Pfam" id="PF00702">
    <property type="entry name" value="Hydrolase"/>
    <property type="match status" value="1"/>
</dbReference>
<evidence type="ECO:0000256" key="5">
    <source>
        <dbReference type="ARBA" id="ARBA00023136"/>
    </source>
</evidence>
<evidence type="ECO:0000256" key="6">
    <source>
        <dbReference type="ARBA" id="ARBA00039097"/>
    </source>
</evidence>
<dbReference type="InterPro" id="IPR023299">
    <property type="entry name" value="ATPase_P-typ_cyto_dom_N"/>
</dbReference>
<accession>A0A317ZJ63</accession>
<dbReference type="InParanoid" id="A0A317ZJ63"/>
<dbReference type="PANTHER" id="PTHR48085:SF5">
    <property type="entry name" value="CADMIUM_ZINC-TRANSPORTING ATPASE HMA4-RELATED"/>
    <property type="match status" value="1"/>
</dbReference>
<feature type="transmembrane region" description="Helical" evidence="8">
    <location>
        <begin position="64"/>
        <end position="87"/>
    </location>
</feature>
<keyword evidence="8" id="KW-0547">Nucleotide-binding</keyword>
<comment type="catalytic activity">
    <reaction evidence="7">
        <text>Zn(2+)(in) + ATP + H2O = Zn(2+)(out) + ADP + phosphate + H(+)</text>
        <dbReference type="Rhea" id="RHEA:20621"/>
        <dbReference type="ChEBI" id="CHEBI:15377"/>
        <dbReference type="ChEBI" id="CHEBI:15378"/>
        <dbReference type="ChEBI" id="CHEBI:29105"/>
        <dbReference type="ChEBI" id="CHEBI:30616"/>
        <dbReference type="ChEBI" id="CHEBI:43474"/>
        <dbReference type="ChEBI" id="CHEBI:456216"/>
        <dbReference type="EC" id="7.2.2.12"/>
    </reaction>
</comment>
<comment type="similarity">
    <text evidence="2 8">Belongs to the cation transport ATPase (P-type) (TC 3.A.3) family. Type IB subfamily.</text>
</comment>
<dbReference type="InterPro" id="IPR036412">
    <property type="entry name" value="HAD-like_sf"/>
</dbReference>
<dbReference type="RefSeq" id="WP_146209221.1">
    <property type="nucleotide sequence ID" value="NZ_QHJQ01000002.1"/>
</dbReference>
<comment type="subcellular location">
    <subcellularLocation>
        <location evidence="8">Cell membrane</location>
    </subcellularLocation>
    <subcellularLocation>
        <location evidence="1">Membrane</location>
    </subcellularLocation>
</comment>
<keyword evidence="11" id="KW-1185">Reference proteome</keyword>
<dbReference type="SUPFAM" id="SSF81665">
    <property type="entry name" value="Calcium ATPase, transmembrane domain M"/>
    <property type="match status" value="1"/>
</dbReference>
<feature type="domain" description="P-type ATPase A" evidence="9">
    <location>
        <begin position="172"/>
        <end position="263"/>
    </location>
</feature>
<dbReference type="GO" id="GO:0005886">
    <property type="term" value="C:plasma membrane"/>
    <property type="evidence" value="ECO:0007669"/>
    <property type="project" value="UniProtKB-SubCell"/>
</dbReference>
<evidence type="ECO:0000313" key="11">
    <source>
        <dbReference type="Proteomes" id="UP000247099"/>
    </source>
</evidence>
<evidence type="ECO:0000313" key="10">
    <source>
        <dbReference type="EMBL" id="PXA05022.1"/>
    </source>
</evidence>
<keyword evidence="3 8" id="KW-0812">Transmembrane</keyword>
<evidence type="ECO:0000256" key="7">
    <source>
        <dbReference type="ARBA" id="ARBA00047308"/>
    </source>
</evidence>
<evidence type="ECO:0000256" key="1">
    <source>
        <dbReference type="ARBA" id="ARBA00004370"/>
    </source>
</evidence>
<feature type="transmembrane region" description="Helical" evidence="8">
    <location>
        <begin position="616"/>
        <end position="632"/>
    </location>
</feature>
<dbReference type="InterPro" id="IPR023298">
    <property type="entry name" value="ATPase_P-typ_TM_dom_sf"/>
</dbReference>
<dbReference type="InterPro" id="IPR027256">
    <property type="entry name" value="P-typ_ATPase_IB"/>
</dbReference>
<organism evidence="10 11">
    <name type="scientific">Coraliomargarita sinensis</name>
    <dbReference type="NCBI Taxonomy" id="2174842"/>
    <lineage>
        <taxon>Bacteria</taxon>
        <taxon>Pseudomonadati</taxon>
        <taxon>Verrucomicrobiota</taxon>
        <taxon>Opitutia</taxon>
        <taxon>Puniceicoccales</taxon>
        <taxon>Coraliomargaritaceae</taxon>
        <taxon>Coraliomargarita</taxon>
    </lineage>
</organism>
<dbReference type="InterPro" id="IPR023214">
    <property type="entry name" value="HAD_sf"/>
</dbReference>
<dbReference type="Gene3D" id="3.40.1110.10">
    <property type="entry name" value="Calcium-transporting ATPase, cytoplasmic domain N"/>
    <property type="match status" value="1"/>
</dbReference>
<dbReference type="PRINTS" id="PR00119">
    <property type="entry name" value="CATATPASE"/>
</dbReference>
<evidence type="ECO:0000259" key="9">
    <source>
        <dbReference type="Pfam" id="PF00122"/>
    </source>
</evidence>
<dbReference type="Gene3D" id="2.70.150.10">
    <property type="entry name" value="Calcium-transporting ATPase, cytoplasmic transduction domain A"/>
    <property type="match status" value="1"/>
</dbReference>
<keyword evidence="8" id="KW-1003">Cell membrane</keyword>
<dbReference type="NCBIfam" id="TIGR01494">
    <property type="entry name" value="ATPase_P-type"/>
    <property type="match status" value="1"/>
</dbReference>
<feature type="transmembrane region" description="Helical" evidence="8">
    <location>
        <begin position="313"/>
        <end position="336"/>
    </location>
</feature>